<accession>A0A9N9GQ16</accession>
<feature type="compositionally biased region" description="Polar residues" evidence="1">
    <location>
        <begin position="27"/>
        <end position="36"/>
    </location>
</feature>
<organism evidence="2 3">
    <name type="scientific">Acaulospora morrowiae</name>
    <dbReference type="NCBI Taxonomy" id="94023"/>
    <lineage>
        <taxon>Eukaryota</taxon>
        <taxon>Fungi</taxon>
        <taxon>Fungi incertae sedis</taxon>
        <taxon>Mucoromycota</taxon>
        <taxon>Glomeromycotina</taxon>
        <taxon>Glomeromycetes</taxon>
        <taxon>Diversisporales</taxon>
        <taxon>Acaulosporaceae</taxon>
        <taxon>Acaulospora</taxon>
    </lineage>
</organism>
<dbReference type="AlphaFoldDB" id="A0A9N9GQ16"/>
<feature type="region of interest" description="Disordered" evidence="1">
    <location>
        <begin position="1"/>
        <end position="64"/>
    </location>
</feature>
<comment type="caution">
    <text evidence="2">The sequence shown here is derived from an EMBL/GenBank/DDBJ whole genome shotgun (WGS) entry which is preliminary data.</text>
</comment>
<dbReference type="Proteomes" id="UP000789342">
    <property type="component" value="Unassembled WGS sequence"/>
</dbReference>
<evidence type="ECO:0000256" key="1">
    <source>
        <dbReference type="SAM" id="MobiDB-lite"/>
    </source>
</evidence>
<reference evidence="2" key="1">
    <citation type="submission" date="2021-06" db="EMBL/GenBank/DDBJ databases">
        <authorList>
            <person name="Kallberg Y."/>
            <person name="Tangrot J."/>
            <person name="Rosling A."/>
        </authorList>
    </citation>
    <scope>NUCLEOTIDE SEQUENCE</scope>
    <source>
        <strain evidence="2">CL551</strain>
    </source>
</reference>
<keyword evidence="3" id="KW-1185">Reference proteome</keyword>
<evidence type="ECO:0000313" key="2">
    <source>
        <dbReference type="EMBL" id="CAG8626384.1"/>
    </source>
</evidence>
<gene>
    <name evidence="2" type="ORF">AMORRO_LOCUS8891</name>
</gene>
<name>A0A9N9GQ16_9GLOM</name>
<feature type="compositionally biased region" description="Polar residues" evidence="1">
    <location>
        <begin position="1"/>
        <end position="19"/>
    </location>
</feature>
<protein>
    <submittedName>
        <fullName evidence="2">12933_t:CDS:1</fullName>
    </submittedName>
</protein>
<dbReference type="EMBL" id="CAJVPV010008095">
    <property type="protein sequence ID" value="CAG8626384.1"/>
    <property type="molecule type" value="Genomic_DNA"/>
</dbReference>
<proteinExistence type="predicted"/>
<evidence type="ECO:0000313" key="3">
    <source>
        <dbReference type="Proteomes" id="UP000789342"/>
    </source>
</evidence>
<sequence>MSNETTPLLNTSSESQSDNPENHEVSAGQSNKNSTYPLKESEENNEGKIQGKRKIDLIEDVNQL</sequence>